<dbReference type="Pfam" id="PF19683">
    <property type="entry name" value="DUF6185"/>
    <property type="match status" value="1"/>
</dbReference>
<feature type="transmembrane region" description="Helical" evidence="2">
    <location>
        <begin position="223"/>
        <end position="246"/>
    </location>
</feature>
<accession>A0A5P2CQM2</accession>
<evidence type="ECO:0000313" key="4">
    <source>
        <dbReference type="EMBL" id="QES44620.1"/>
    </source>
</evidence>
<feature type="transmembrane region" description="Helical" evidence="2">
    <location>
        <begin position="330"/>
        <end position="347"/>
    </location>
</feature>
<feature type="transmembrane region" description="Helical" evidence="2">
    <location>
        <begin position="767"/>
        <end position="787"/>
    </location>
</feature>
<feature type="region of interest" description="Disordered" evidence="1">
    <location>
        <begin position="838"/>
        <end position="857"/>
    </location>
</feature>
<dbReference type="Proteomes" id="UP000324015">
    <property type="component" value="Chromosome"/>
</dbReference>
<feature type="chain" id="PRO_5024795609" description="Integral membrane protein" evidence="3">
    <location>
        <begin position="21"/>
        <end position="857"/>
    </location>
</feature>
<protein>
    <recommendedName>
        <fullName evidence="6">Integral membrane protein</fullName>
    </recommendedName>
</protein>
<feature type="compositionally biased region" description="Gly residues" evidence="1">
    <location>
        <begin position="844"/>
        <end position="857"/>
    </location>
</feature>
<organism evidence="4 5">
    <name type="scientific">Streptomyces venezuelae</name>
    <dbReference type="NCBI Taxonomy" id="54571"/>
    <lineage>
        <taxon>Bacteria</taxon>
        <taxon>Bacillati</taxon>
        <taxon>Actinomycetota</taxon>
        <taxon>Actinomycetes</taxon>
        <taxon>Kitasatosporales</taxon>
        <taxon>Streptomycetaceae</taxon>
        <taxon>Streptomyces</taxon>
    </lineage>
</organism>
<feature type="transmembrane region" description="Helical" evidence="2">
    <location>
        <begin position="662"/>
        <end position="682"/>
    </location>
</feature>
<keyword evidence="2" id="KW-0472">Membrane</keyword>
<gene>
    <name evidence="4" type="ORF">DEJ49_29735</name>
</gene>
<dbReference type="EMBL" id="CP029191">
    <property type="protein sequence ID" value="QES44620.1"/>
    <property type="molecule type" value="Genomic_DNA"/>
</dbReference>
<evidence type="ECO:0000256" key="1">
    <source>
        <dbReference type="SAM" id="MobiDB-lite"/>
    </source>
</evidence>
<proteinExistence type="predicted"/>
<evidence type="ECO:0000256" key="3">
    <source>
        <dbReference type="SAM" id="SignalP"/>
    </source>
</evidence>
<feature type="transmembrane region" description="Helical" evidence="2">
    <location>
        <begin position="367"/>
        <end position="394"/>
    </location>
</feature>
<sequence length="857" mass="92794">MLTLCGFVLCALLGPGRAAAAGDPADWCDTAGLDKAKASASVRLAHGGRVHTKVTAGLTVHVPSSWEHAKSLLMSEDTDAYREAMGCLARPYESQHRWWGEWRPDGSPAVRPEKGGFGVTFDTFSWIDEATGWFRLGPWKVELGAARWRLLFEPAPGLGRVDWTEILVDPGAPGALSAVPAPTTREGATALVWRPKGEKAPPAVAVRLAPGWPRSFAARDDRLLFANVSIAGGVTWTFVACGILLYGAGKVRRRSGATGAERRAARTVSDWAWVSAGLVIAVNGDEVLYRVARAVADDEDWYDREQRLGLPGTLGAAVLLLAFGRPRRPVLWAGAVLAAPVLAVSGVPHRFGLPTSLELPADAPDRAVYALFTAQGSLAALSLLGFAAAVWRVARDCGLVRPSREAPHGPRDLQVRYAVPVIVLCTAAIGACYAMAAEREWRRISWLSDRRDGAYDAQHLEKLREDLTWFSVNFQNWWFWYHWLITGLVILAALRAAAARDTESPVAEPADRWLFLLFFPVMVGLALGSFGNNALLEPLWLVLNMAALHLVTVVAGSRTVLDRTLEVSGERLGATVTAARRGDVLGRARRYREIHAMMRRLEAGQSDDDILQRRLLEREVRGLHTWTGKGGTADRLPSQVSVVDVALAMGPRDTWWGNGCRGALIACLFGLPATAVVVWSGWIRGDNWRAGIHYVLGLPDLVCGLVVWQACWVGAGFVLGALWRRLPGRRGPVKALAVAVAFALPAGIDALGNLLMDQGYGDTGLHVLTMLFVLTLTGIALDLDIFRGERRFWQSRFGLLLSVYQMRYLSLQLAYLVAQAVAMVTLWQFFSDTGGGPPPKEFEGGGGAGGGGGSGHG</sequence>
<feature type="transmembrane region" description="Helical" evidence="2">
    <location>
        <begin position="510"/>
        <end position="527"/>
    </location>
</feature>
<name>A0A5P2CQM2_STRVZ</name>
<reference evidence="4 5" key="1">
    <citation type="submission" date="2018-05" db="EMBL/GenBank/DDBJ databases">
        <title>Streptomyces venezuelae.</title>
        <authorList>
            <person name="Kim W."/>
            <person name="Lee N."/>
            <person name="Cho B.-K."/>
        </authorList>
    </citation>
    <scope>NUCLEOTIDE SEQUENCE [LARGE SCALE GENOMIC DNA]</scope>
    <source>
        <strain evidence="4 5">ATCC 14585</strain>
    </source>
</reference>
<feature type="transmembrane region" description="Helical" evidence="2">
    <location>
        <begin position="808"/>
        <end position="830"/>
    </location>
</feature>
<feature type="transmembrane region" description="Helical" evidence="2">
    <location>
        <begin position="694"/>
        <end position="723"/>
    </location>
</feature>
<keyword evidence="2" id="KW-0812">Transmembrane</keyword>
<feature type="transmembrane region" description="Helical" evidence="2">
    <location>
        <begin position="735"/>
        <end position="755"/>
    </location>
</feature>
<dbReference type="InterPro" id="IPR046176">
    <property type="entry name" value="DUF6185"/>
</dbReference>
<evidence type="ECO:0000256" key="2">
    <source>
        <dbReference type="SAM" id="Phobius"/>
    </source>
</evidence>
<feature type="transmembrane region" description="Helical" evidence="2">
    <location>
        <begin position="478"/>
        <end position="498"/>
    </location>
</feature>
<feature type="transmembrane region" description="Helical" evidence="2">
    <location>
        <begin position="415"/>
        <end position="436"/>
    </location>
</feature>
<dbReference type="AlphaFoldDB" id="A0A5P2CQM2"/>
<keyword evidence="3" id="KW-0732">Signal</keyword>
<evidence type="ECO:0000313" key="5">
    <source>
        <dbReference type="Proteomes" id="UP000324015"/>
    </source>
</evidence>
<keyword evidence="2" id="KW-1133">Transmembrane helix</keyword>
<feature type="signal peptide" evidence="3">
    <location>
        <begin position="1"/>
        <end position="20"/>
    </location>
</feature>
<evidence type="ECO:0008006" key="6">
    <source>
        <dbReference type="Google" id="ProtNLM"/>
    </source>
</evidence>
<feature type="transmembrane region" description="Helical" evidence="2">
    <location>
        <begin position="539"/>
        <end position="561"/>
    </location>
</feature>